<dbReference type="GO" id="GO:0005886">
    <property type="term" value="C:plasma membrane"/>
    <property type="evidence" value="ECO:0007669"/>
    <property type="project" value="TreeGrafter"/>
</dbReference>
<dbReference type="SUPFAM" id="SSF52540">
    <property type="entry name" value="P-loop containing nucleoside triphosphate hydrolases"/>
    <property type="match status" value="1"/>
</dbReference>
<dbReference type="InterPro" id="IPR017911">
    <property type="entry name" value="MacB-like_ATP-bd"/>
</dbReference>
<keyword evidence="6" id="KW-1185">Reference proteome</keyword>
<evidence type="ECO:0000256" key="2">
    <source>
        <dbReference type="ARBA" id="ARBA00022741"/>
    </source>
</evidence>
<dbReference type="GO" id="GO:0022857">
    <property type="term" value="F:transmembrane transporter activity"/>
    <property type="evidence" value="ECO:0007669"/>
    <property type="project" value="TreeGrafter"/>
</dbReference>
<evidence type="ECO:0000256" key="3">
    <source>
        <dbReference type="ARBA" id="ARBA00022840"/>
    </source>
</evidence>
<dbReference type="SMART" id="SM00382">
    <property type="entry name" value="AAA"/>
    <property type="match status" value="1"/>
</dbReference>
<dbReference type="eggNOG" id="COG1136">
    <property type="taxonomic scope" value="Bacteria"/>
</dbReference>
<feature type="domain" description="ABC transporter" evidence="4">
    <location>
        <begin position="3"/>
        <end position="239"/>
    </location>
</feature>
<keyword evidence="1" id="KW-0813">Transport</keyword>
<evidence type="ECO:0000259" key="4">
    <source>
        <dbReference type="PROSITE" id="PS50893"/>
    </source>
</evidence>
<dbReference type="InterPro" id="IPR003593">
    <property type="entry name" value="AAA+_ATPase"/>
</dbReference>
<dbReference type="PANTHER" id="PTHR24220">
    <property type="entry name" value="IMPORT ATP-BINDING PROTEIN"/>
    <property type="match status" value="1"/>
</dbReference>
<dbReference type="AlphaFoldDB" id="D5STW6"/>
<dbReference type="InterPro" id="IPR017871">
    <property type="entry name" value="ABC_transporter-like_CS"/>
</dbReference>
<reference evidence="5 6" key="1">
    <citation type="journal article" date="2010" name="Stand. Genomic Sci.">
        <title>Complete genome sequence of Planctomyces limnophilus type strain (Mu 290).</title>
        <authorList>
            <person name="Labutti K."/>
            <person name="Sikorski J."/>
            <person name="Schneider S."/>
            <person name="Nolan M."/>
            <person name="Lucas S."/>
            <person name="Glavina Del Rio T."/>
            <person name="Tice H."/>
            <person name="Cheng J.F."/>
            <person name="Goodwin L."/>
            <person name="Pitluck S."/>
            <person name="Liolios K."/>
            <person name="Ivanova N."/>
            <person name="Mavromatis K."/>
            <person name="Mikhailova N."/>
            <person name="Pati A."/>
            <person name="Chen A."/>
            <person name="Palaniappan K."/>
            <person name="Land M."/>
            <person name="Hauser L."/>
            <person name="Chang Y.J."/>
            <person name="Jeffries C.D."/>
            <person name="Tindall B.J."/>
            <person name="Rohde M."/>
            <person name="Goker M."/>
            <person name="Woyke T."/>
            <person name="Bristow J."/>
            <person name="Eisen J.A."/>
            <person name="Markowitz V."/>
            <person name="Hugenholtz P."/>
            <person name="Kyrpides N.C."/>
            <person name="Klenk H.P."/>
            <person name="Lapidus A."/>
        </authorList>
    </citation>
    <scope>NUCLEOTIDE SEQUENCE [LARGE SCALE GENOMIC DNA]</scope>
    <source>
        <strain evidence="6">ATCC 43296 / DSM 3776 / IFAM 1008 / 290</strain>
    </source>
</reference>
<keyword evidence="3" id="KW-0067">ATP-binding</keyword>
<dbReference type="PANTHER" id="PTHR24220:SF659">
    <property type="entry name" value="TRANSPORTER, PUTATIVE-RELATED"/>
    <property type="match status" value="1"/>
</dbReference>
<name>D5STW6_PLAL2</name>
<keyword evidence="2" id="KW-0547">Nucleotide-binding</keyword>
<dbReference type="InterPro" id="IPR015854">
    <property type="entry name" value="ABC_transpr_LolD-like"/>
</dbReference>
<dbReference type="PROSITE" id="PS00211">
    <property type="entry name" value="ABC_TRANSPORTER_1"/>
    <property type="match status" value="1"/>
</dbReference>
<proteinExistence type="predicted"/>
<evidence type="ECO:0000313" key="6">
    <source>
        <dbReference type="Proteomes" id="UP000002220"/>
    </source>
</evidence>
<accession>D5STW6</accession>
<dbReference type="Proteomes" id="UP000002220">
    <property type="component" value="Chromosome"/>
</dbReference>
<dbReference type="InterPro" id="IPR003439">
    <property type="entry name" value="ABC_transporter-like_ATP-bd"/>
</dbReference>
<dbReference type="HOGENOM" id="CLU_000604_1_22_0"/>
<dbReference type="KEGG" id="plm:Plim_1116"/>
<dbReference type="EMBL" id="CP001744">
    <property type="protein sequence ID" value="ADG66951.1"/>
    <property type="molecule type" value="Genomic_DNA"/>
</dbReference>
<organism evidence="5 6">
    <name type="scientific">Planctopirus limnophila (strain ATCC 43296 / DSM 3776 / IFAM 1008 / Mu 290)</name>
    <name type="common">Planctomyces limnophilus</name>
    <dbReference type="NCBI Taxonomy" id="521674"/>
    <lineage>
        <taxon>Bacteria</taxon>
        <taxon>Pseudomonadati</taxon>
        <taxon>Planctomycetota</taxon>
        <taxon>Planctomycetia</taxon>
        <taxon>Planctomycetales</taxon>
        <taxon>Planctomycetaceae</taxon>
        <taxon>Planctopirus</taxon>
    </lineage>
</organism>
<dbReference type="Gene3D" id="3.40.50.300">
    <property type="entry name" value="P-loop containing nucleotide triphosphate hydrolases"/>
    <property type="match status" value="1"/>
</dbReference>
<gene>
    <name evidence="5" type="ordered locus">Plim_1116</name>
</gene>
<sequence>MSVNCKNVKMSFKSAAGTVNVLKGVDFEAPIGKLTMLVGPSGCGKTTLISLIAGLLRGASGTMEVFGNEVLTMSASMLVPYRLKNIGFIFQQYNLLAGLTASENVAVPLVASGTGWPVALEKGRILLGKLGMNAHIDKLPSQLSGGQQQRVAIARALIHEPRLLLCDEPTAALDGQSGKVVMNLLKELAVADDRAAIVVTHDPRVYSFADRVVHMEDGLVAKVESIVTPSSTDSTNDTAH</sequence>
<evidence type="ECO:0000313" key="5">
    <source>
        <dbReference type="EMBL" id="ADG66951.1"/>
    </source>
</evidence>
<dbReference type="PROSITE" id="PS50893">
    <property type="entry name" value="ABC_TRANSPORTER_2"/>
    <property type="match status" value="1"/>
</dbReference>
<dbReference type="Pfam" id="PF00005">
    <property type="entry name" value="ABC_tran"/>
    <property type="match status" value="1"/>
</dbReference>
<dbReference type="STRING" id="521674.Plim_1116"/>
<dbReference type="CDD" id="cd03255">
    <property type="entry name" value="ABC_MJ0796_LolCDE_FtsE"/>
    <property type="match status" value="1"/>
</dbReference>
<dbReference type="InterPro" id="IPR027417">
    <property type="entry name" value="P-loop_NTPase"/>
</dbReference>
<protein>
    <submittedName>
        <fullName evidence="5">ABC transporter related protein</fullName>
    </submittedName>
</protein>
<evidence type="ECO:0000256" key="1">
    <source>
        <dbReference type="ARBA" id="ARBA00022448"/>
    </source>
</evidence>
<dbReference type="OrthoDB" id="2151853at2"/>
<dbReference type="GO" id="GO:0005524">
    <property type="term" value="F:ATP binding"/>
    <property type="evidence" value="ECO:0007669"/>
    <property type="project" value="UniProtKB-KW"/>
</dbReference>
<dbReference type="GO" id="GO:0016887">
    <property type="term" value="F:ATP hydrolysis activity"/>
    <property type="evidence" value="ECO:0007669"/>
    <property type="project" value="InterPro"/>
</dbReference>